<name>A0AAV2AFQ8_9ARAC</name>
<feature type="domain" description="BTB" evidence="1">
    <location>
        <begin position="158"/>
        <end position="225"/>
    </location>
</feature>
<evidence type="ECO:0000313" key="2">
    <source>
        <dbReference type="EMBL" id="CAL1282512.1"/>
    </source>
</evidence>
<evidence type="ECO:0000259" key="1">
    <source>
        <dbReference type="PROSITE" id="PS50097"/>
    </source>
</evidence>
<sequence length="319" mass="36651">MTKFSITTKILGIRWTVEKVSEVECYANVLSPDFSLGSENECCIIFKVSLIDLFVFIRNKSAAKIEIQRTLVLYDGNNKKLHEETDEKIFSLEKNVDVNILGKVGNRCSFNTLINDRLIIDLRVNVKEITTNRLTRDIDPGKKLREDLKTMLENSVNSDVSLQVGNERIPVHWSILCSRSPYFKEMFDSGMQERVQNSVIIADSSLGTVQKLIQFLYTADFVQGDDLQELFDLYYAADKYEVVDLRTLCGHKILSNATIDNVCEILRLFHRHNDKALKSEVVDFIRLHSDAIFETEGWKKFEVSEPVVAEFISFCLKKN</sequence>
<dbReference type="InterPro" id="IPR000210">
    <property type="entry name" value="BTB/POZ_dom"/>
</dbReference>
<dbReference type="PROSITE" id="PS50097">
    <property type="entry name" value="BTB"/>
    <property type="match status" value="1"/>
</dbReference>
<reference evidence="2 3" key="1">
    <citation type="submission" date="2024-04" db="EMBL/GenBank/DDBJ databases">
        <authorList>
            <person name="Rising A."/>
            <person name="Reimegard J."/>
            <person name="Sonavane S."/>
            <person name="Akerstrom W."/>
            <person name="Nylinder S."/>
            <person name="Hedman E."/>
            <person name="Kallberg Y."/>
        </authorList>
    </citation>
    <scope>NUCLEOTIDE SEQUENCE [LARGE SCALE GENOMIC DNA]</scope>
</reference>
<proteinExistence type="predicted"/>
<protein>
    <recommendedName>
        <fullName evidence="1">BTB domain-containing protein</fullName>
    </recommendedName>
</protein>
<dbReference type="Gene3D" id="1.25.40.420">
    <property type="match status" value="1"/>
</dbReference>
<dbReference type="EMBL" id="CAXIEN010000156">
    <property type="protein sequence ID" value="CAL1282512.1"/>
    <property type="molecule type" value="Genomic_DNA"/>
</dbReference>
<dbReference type="Proteomes" id="UP001497382">
    <property type="component" value="Unassembled WGS sequence"/>
</dbReference>
<dbReference type="InterPro" id="IPR011333">
    <property type="entry name" value="SKP1/BTB/POZ_sf"/>
</dbReference>
<dbReference type="SUPFAM" id="SSF54695">
    <property type="entry name" value="POZ domain"/>
    <property type="match status" value="1"/>
</dbReference>
<gene>
    <name evidence="2" type="ORF">LARSCL_LOCUS12113</name>
</gene>
<keyword evidence="3" id="KW-1185">Reference proteome</keyword>
<dbReference type="CDD" id="cd18186">
    <property type="entry name" value="BTB_POZ_ZBTB_KLHL-like"/>
    <property type="match status" value="1"/>
</dbReference>
<dbReference type="AlphaFoldDB" id="A0AAV2AFQ8"/>
<dbReference type="PANTHER" id="PTHR24413">
    <property type="entry name" value="SPECKLE-TYPE POZ PROTEIN"/>
    <property type="match status" value="1"/>
</dbReference>
<dbReference type="SMART" id="SM00225">
    <property type="entry name" value="BTB"/>
    <property type="match status" value="1"/>
</dbReference>
<accession>A0AAV2AFQ8</accession>
<organism evidence="2 3">
    <name type="scientific">Larinioides sclopetarius</name>
    <dbReference type="NCBI Taxonomy" id="280406"/>
    <lineage>
        <taxon>Eukaryota</taxon>
        <taxon>Metazoa</taxon>
        <taxon>Ecdysozoa</taxon>
        <taxon>Arthropoda</taxon>
        <taxon>Chelicerata</taxon>
        <taxon>Arachnida</taxon>
        <taxon>Araneae</taxon>
        <taxon>Araneomorphae</taxon>
        <taxon>Entelegynae</taxon>
        <taxon>Araneoidea</taxon>
        <taxon>Araneidae</taxon>
        <taxon>Larinioides</taxon>
    </lineage>
</organism>
<evidence type="ECO:0000313" key="3">
    <source>
        <dbReference type="Proteomes" id="UP001497382"/>
    </source>
</evidence>
<comment type="caution">
    <text evidence="2">The sequence shown here is derived from an EMBL/GenBank/DDBJ whole genome shotgun (WGS) entry which is preliminary data.</text>
</comment>
<dbReference type="Gene3D" id="3.30.710.10">
    <property type="entry name" value="Potassium Channel Kv1.1, Chain A"/>
    <property type="match status" value="1"/>
</dbReference>
<dbReference type="Pfam" id="PF00651">
    <property type="entry name" value="BTB"/>
    <property type="match status" value="1"/>
</dbReference>